<dbReference type="Pfam" id="PF05199">
    <property type="entry name" value="GMC_oxred_C"/>
    <property type="match status" value="1"/>
</dbReference>
<evidence type="ECO:0000256" key="3">
    <source>
        <dbReference type="ARBA" id="ARBA00022827"/>
    </source>
</evidence>
<dbReference type="Gene3D" id="3.50.50.60">
    <property type="entry name" value="FAD/NAD(P)-binding domain"/>
    <property type="match status" value="2"/>
</dbReference>
<protein>
    <submittedName>
        <fullName evidence="8">GMC oxidoreductase</fullName>
    </submittedName>
</protein>
<dbReference type="InterPro" id="IPR003953">
    <property type="entry name" value="FAD-dep_OxRdtase_2_FAD-bd"/>
</dbReference>
<dbReference type="RefSeq" id="WP_386736740.1">
    <property type="nucleotide sequence ID" value="NZ_JBHRXI010000017.1"/>
</dbReference>
<dbReference type="PANTHER" id="PTHR46056:SF12">
    <property type="entry name" value="LONG-CHAIN-ALCOHOL OXIDASE"/>
    <property type="match status" value="1"/>
</dbReference>
<dbReference type="Proteomes" id="UP001595629">
    <property type="component" value="Unassembled WGS sequence"/>
</dbReference>
<evidence type="ECO:0000259" key="7">
    <source>
        <dbReference type="Pfam" id="PF05199"/>
    </source>
</evidence>
<keyword evidence="2" id="KW-0285">Flavoprotein</keyword>
<evidence type="ECO:0000256" key="2">
    <source>
        <dbReference type="ARBA" id="ARBA00022630"/>
    </source>
</evidence>
<dbReference type="InterPro" id="IPR007867">
    <property type="entry name" value="GMC_OxRtase_C"/>
</dbReference>
<name>A0ABV7TJJ6_9RHOB</name>
<evidence type="ECO:0000256" key="4">
    <source>
        <dbReference type="ARBA" id="ARBA00023002"/>
    </source>
</evidence>
<proteinExistence type="inferred from homology"/>
<accession>A0ABV7TJJ6</accession>
<feature type="domain" description="Glucose-methanol-choline oxidoreductase N-terminal" evidence="5">
    <location>
        <begin position="208"/>
        <end position="321"/>
    </location>
</feature>
<evidence type="ECO:0000313" key="9">
    <source>
        <dbReference type="Proteomes" id="UP001595629"/>
    </source>
</evidence>
<sequence>MDALTGHDAVVIGSGAGGAAAAWRMAEKGLNVLLLEAGPRFDPAIDYPLTNPDWERHDFPTKPGSRAEILFGDLGPIPHDTEVPRSFNAVWGALSYGDRRQVGGRGIHHVQGIGGTTLRYVGEAHRFHPDTFALRRLTGHGVDWPFGLEELAPYYALCEHLIGVAGADPHLPLPPHPLSPGAARLGRAATMLGLGWQANTRAALGAPYDDRPACNYCANCSRGCPLGDKGSADVTFLRHAAGTGRLTVRADTPVVRLIPAAGRRIAAVEALVQGRLRRIETPILMLCAGAVQTPRLLLASASTDYPEGVANGSGQVGRNFMETLSWSAAGLAPGLRNSHMGLPADAVCNDFLAPLSRADGTGGFKLSHATQEIGLVGPISYGTRLITGFGSVFQSDLRDAFGSALAVGAVGEVVPDDRSRITLSQDQNDAMGVALPVVSSVLTGDSLKRLSAMAQEGRTLLRAAGVTTILEETSVADRFSSTHLAGTCRMSSDAQTGVVDPHCRSHEIDNLFIADASVFPSSGGGAAPSLTIHALAVRAADAAMA</sequence>
<keyword evidence="3" id="KW-0274">FAD</keyword>
<keyword evidence="4" id="KW-0560">Oxidoreductase</keyword>
<organism evidence="8 9">
    <name type="scientific">Lutimaribacter marinistellae</name>
    <dbReference type="NCBI Taxonomy" id="1820329"/>
    <lineage>
        <taxon>Bacteria</taxon>
        <taxon>Pseudomonadati</taxon>
        <taxon>Pseudomonadota</taxon>
        <taxon>Alphaproteobacteria</taxon>
        <taxon>Rhodobacterales</taxon>
        <taxon>Roseobacteraceae</taxon>
        <taxon>Lutimaribacter</taxon>
    </lineage>
</organism>
<evidence type="ECO:0000313" key="8">
    <source>
        <dbReference type="EMBL" id="MFC3615471.1"/>
    </source>
</evidence>
<evidence type="ECO:0000259" key="6">
    <source>
        <dbReference type="Pfam" id="PF00890"/>
    </source>
</evidence>
<reference evidence="9" key="1">
    <citation type="journal article" date="2019" name="Int. J. Syst. Evol. Microbiol.">
        <title>The Global Catalogue of Microorganisms (GCM) 10K type strain sequencing project: providing services to taxonomists for standard genome sequencing and annotation.</title>
        <authorList>
            <consortium name="The Broad Institute Genomics Platform"/>
            <consortium name="The Broad Institute Genome Sequencing Center for Infectious Disease"/>
            <person name="Wu L."/>
            <person name="Ma J."/>
        </authorList>
    </citation>
    <scope>NUCLEOTIDE SEQUENCE [LARGE SCALE GENOMIC DNA]</scope>
    <source>
        <strain evidence="9">KCTC 42911</strain>
    </source>
</reference>
<evidence type="ECO:0000256" key="1">
    <source>
        <dbReference type="ARBA" id="ARBA00010790"/>
    </source>
</evidence>
<dbReference type="SUPFAM" id="SSF51905">
    <property type="entry name" value="FAD/NAD(P)-binding domain"/>
    <property type="match status" value="1"/>
</dbReference>
<comment type="similarity">
    <text evidence="1">Belongs to the GMC oxidoreductase family.</text>
</comment>
<evidence type="ECO:0000259" key="5">
    <source>
        <dbReference type="Pfam" id="PF00732"/>
    </source>
</evidence>
<dbReference type="InterPro" id="IPR000172">
    <property type="entry name" value="GMC_OxRdtase_N"/>
</dbReference>
<keyword evidence="9" id="KW-1185">Reference proteome</keyword>
<gene>
    <name evidence="8" type="ORF">ACFORG_17075</name>
</gene>
<dbReference type="Pfam" id="PF00732">
    <property type="entry name" value="GMC_oxred_N"/>
    <property type="match status" value="1"/>
</dbReference>
<feature type="domain" description="Glucose-methanol-choline oxidoreductase C-terminal" evidence="7">
    <location>
        <begin position="415"/>
        <end position="536"/>
    </location>
</feature>
<dbReference type="PANTHER" id="PTHR46056">
    <property type="entry name" value="LONG-CHAIN-ALCOHOL OXIDASE"/>
    <property type="match status" value="1"/>
</dbReference>
<feature type="domain" description="FAD-dependent oxidoreductase 2 FAD-binding" evidence="6">
    <location>
        <begin position="8"/>
        <end position="42"/>
    </location>
</feature>
<dbReference type="InterPro" id="IPR036188">
    <property type="entry name" value="FAD/NAD-bd_sf"/>
</dbReference>
<dbReference type="Pfam" id="PF00890">
    <property type="entry name" value="FAD_binding_2"/>
    <property type="match status" value="1"/>
</dbReference>
<dbReference type="EMBL" id="JBHRXI010000017">
    <property type="protein sequence ID" value="MFC3615471.1"/>
    <property type="molecule type" value="Genomic_DNA"/>
</dbReference>
<comment type="caution">
    <text evidence="8">The sequence shown here is derived from an EMBL/GenBank/DDBJ whole genome shotgun (WGS) entry which is preliminary data.</text>
</comment>